<sequence length="128" mass="14420">MAKLFEVYKCKVCGIITKVYHEAGGTLSCCDQEMVRQVENTTDAAVEKHVPVITKIEGGFEVQVGETLHPMTEDHYIEWIELIVDDCWVTTAFLKPGDEPKVIFKTCSGEKVEAKAYCNLHGYWKAGF</sequence>
<comment type="cofactor">
    <cofactor evidence="1">
        <name>Fe(3+)</name>
        <dbReference type="ChEBI" id="CHEBI:29034"/>
    </cofactor>
</comment>
<evidence type="ECO:0000313" key="16">
    <source>
        <dbReference type="Proteomes" id="UP000263486"/>
    </source>
</evidence>
<comment type="cofactor">
    <cofactor evidence="2">
        <name>Cu(2+)</name>
        <dbReference type="ChEBI" id="CHEBI:29036"/>
    </cofactor>
</comment>
<protein>
    <recommendedName>
        <fullName evidence="5">Desulfoferrodoxin</fullName>
        <ecNumber evidence="4">1.15.1.2</ecNumber>
    </recommendedName>
    <alternativeName>
        <fullName evidence="11">Superoxide reductase</fullName>
    </alternativeName>
</protein>
<dbReference type="CDD" id="cd00974">
    <property type="entry name" value="DSRD"/>
    <property type="match status" value="1"/>
</dbReference>
<evidence type="ECO:0000256" key="7">
    <source>
        <dbReference type="ARBA" id="ARBA00022723"/>
    </source>
</evidence>
<comment type="caution">
    <text evidence="15">The sequence shown here is derived from an EMBL/GenBank/DDBJ whole genome shotgun (WGS) entry which is preliminary data.</text>
</comment>
<dbReference type="Pfam" id="PF01880">
    <property type="entry name" value="Desulfoferrodox"/>
    <property type="match status" value="1"/>
</dbReference>
<keyword evidence="16" id="KW-1185">Reference proteome</keyword>
<evidence type="ECO:0000256" key="10">
    <source>
        <dbReference type="ARBA" id="ARBA00024690"/>
    </source>
</evidence>
<dbReference type="NCBIfam" id="TIGR00319">
    <property type="entry name" value="desulf_FeS4"/>
    <property type="match status" value="1"/>
</dbReference>
<dbReference type="InterPro" id="IPR004793">
    <property type="entry name" value="Desulfoferrodoxin_rbo"/>
</dbReference>
<dbReference type="InterPro" id="IPR002742">
    <property type="entry name" value="Desulfoferrodoxin_Fe-bd_dom"/>
</dbReference>
<dbReference type="EMBL" id="QUAJ01000010">
    <property type="protein sequence ID" value="REI41395.1"/>
    <property type="molecule type" value="Genomic_DNA"/>
</dbReference>
<proteinExistence type="inferred from homology"/>
<keyword evidence="8" id="KW-0249">Electron transport</keyword>
<evidence type="ECO:0000256" key="6">
    <source>
        <dbReference type="ARBA" id="ARBA00022448"/>
    </source>
</evidence>
<accession>A0ABX9KHV5</accession>
<comment type="similarity">
    <text evidence="3">Belongs to the desulfoferrodoxin family.</text>
</comment>
<dbReference type="PANTHER" id="PTHR36541:SF1">
    <property type="entry name" value="SUPEROXIDE REDUCTASE-RELATED"/>
    <property type="match status" value="1"/>
</dbReference>
<dbReference type="SUPFAM" id="SSF57802">
    <property type="entry name" value="Rubredoxin-like"/>
    <property type="match status" value="1"/>
</dbReference>
<dbReference type="Gene3D" id="2.60.40.730">
    <property type="entry name" value="SOR catalytic domain"/>
    <property type="match status" value="1"/>
</dbReference>
<dbReference type="InterPro" id="IPR036073">
    <property type="entry name" value="Desulfoferrodoxin_Fe-bd_dom_sf"/>
</dbReference>
<evidence type="ECO:0000256" key="9">
    <source>
        <dbReference type="ARBA" id="ARBA00023004"/>
    </source>
</evidence>
<feature type="domain" description="Desulfoferrodoxin ferrous iron-binding" evidence="13">
    <location>
        <begin position="42"/>
        <end position="126"/>
    </location>
</feature>
<keyword evidence="6" id="KW-0813">Transport</keyword>
<evidence type="ECO:0000256" key="4">
    <source>
        <dbReference type="ARBA" id="ARBA00012679"/>
    </source>
</evidence>
<dbReference type="EC" id="1.15.1.2" evidence="4"/>
<dbReference type="Gene3D" id="2.20.28.100">
    <property type="entry name" value="Desulphoferrodoxin, N-terminal domain"/>
    <property type="match status" value="1"/>
</dbReference>
<name>A0ABX9KHV5_9FUSO</name>
<dbReference type="PANTHER" id="PTHR36541">
    <property type="entry name" value="SUPEROXIDE REDUCTASE-RELATED"/>
    <property type="match status" value="1"/>
</dbReference>
<comment type="catalytic activity">
    <reaction evidence="12">
        <text>reduced [rubredoxin] + superoxide + 2 H(+) = oxidized [rubredoxin] + H2O2</text>
        <dbReference type="Rhea" id="RHEA:21324"/>
        <dbReference type="Rhea" id="RHEA-COMP:10302"/>
        <dbReference type="Rhea" id="RHEA-COMP:10303"/>
        <dbReference type="ChEBI" id="CHEBI:15378"/>
        <dbReference type="ChEBI" id="CHEBI:16240"/>
        <dbReference type="ChEBI" id="CHEBI:18421"/>
        <dbReference type="ChEBI" id="CHEBI:29033"/>
        <dbReference type="ChEBI" id="CHEBI:29034"/>
        <dbReference type="EC" id="1.15.1.2"/>
    </reaction>
</comment>
<evidence type="ECO:0000259" key="13">
    <source>
        <dbReference type="Pfam" id="PF01880"/>
    </source>
</evidence>
<dbReference type="InterPro" id="IPR051233">
    <property type="entry name" value="Desulfoferrodoxin_SOR"/>
</dbReference>
<evidence type="ECO:0000256" key="8">
    <source>
        <dbReference type="ARBA" id="ARBA00022982"/>
    </source>
</evidence>
<evidence type="ECO:0000256" key="1">
    <source>
        <dbReference type="ARBA" id="ARBA00001965"/>
    </source>
</evidence>
<dbReference type="RefSeq" id="WP_114642143.1">
    <property type="nucleotide sequence ID" value="NZ_JAACIO010000011.1"/>
</dbReference>
<evidence type="ECO:0000256" key="2">
    <source>
        <dbReference type="ARBA" id="ARBA00001973"/>
    </source>
</evidence>
<keyword evidence="7" id="KW-0479">Metal-binding</keyword>
<evidence type="ECO:0000256" key="3">
    <source>
        <dbReference type="ARBA" id="ARBA00005941"/>
    </source>
</evidence>
<organism evidence="15 16">
    <name type="scientific">Psychrilyobacter piezotolerans</name>
    <dbReference type="NCBI Taxonomy" id="2293438"/>
    <lineage>
        <taxon>Bacteria</taxon>
        <taxon>Fusobacteriati</taxon>
        <taxon>Fusobacteriota</taxon>
        <taxon>Fusobacteriia</taxon>
        <taxon>Fusobacteriales</taxon>
        <taxon>Fusobacteriaceae</taxon>
        <taxon>Psychrilyobacter</taxon>
    </lineage>
</organism>
<evidence type="ECO:0000256" key="12">
    <source>
        <dbReference type="ARBA" id="ARBA00047448"/>
    </source>
</evidence>
<reference evidence="15 16" key="1">
    <citation type="submission" date="2018-08" db="EMBL/GenBank/DDBJ databases">
        <title>Draft genome sequence of Psychrilyobacter sp. strain SD5 isolated from Black Sea water.</title>
        <authorList>
            <person name="Yadav S."/>
            <person name="Villanueva L."/>
            <person name="Damste J.S.S."/>
        </authorList>
    </citation>
    <scope>NUCLEOTIDE SEQUENCE [LARGE SCALE GENOMIC DNA]</scope>
    <source>
        <strain evidence="15 16">SD5</strain>
    </source>
</reference>
<dbReference type="InterPro" id="IPR038094">
    <property type="entry name" value="Desulfoferrodoxin_N_sf"/>
</dbReference>
<dbReference type="Proteomes" id="UP000263486">
    <property type="component" value="Unassembled WGS sequence"/>
</dbReference>
<dbReference type="SUPFAM" id="SSF49367">
    <property type="entry name" value="Superoxide reductase-like"/>
    <property type="match status" value="1"/>
</dbReference>
<gene>
    <name evidence="15" type="ORF">DYH56_06930</name>
</gene>
<evidence type="ECO:0000259" key="14">
    <source>
        <dbReference type="Pfam" id="PF06397"/>
    </source>
</evidence>
<feature type="domain" description="Desulfoferrodoxin N-terminal" evidence="14">
    <location>
        <begin position="5"/>
        <end position="35"/>
    </location>
</feature>
<evidence type="ECO:0000256" key="11">
    <source>
        <dbReference type="ARBA" id="ARBA00031398"/>
    </source>
</evidence>
<keyword evidence="9" id="KW-0408">Iron</keyword>
<evidence type="ECO:0000313" key="15">
    <source>
        <dbReference type="EMBL" id="REI41395.1"/>
    </source>
</evidence>
<dbReference type="Pfam" id="PF06397">
    <property type="entry name" value="Desulfoferrod_N"/>
    <property type="match status" value="1"/>
</dbReference>
<dbReference type="NCBIfam" id="TIGR00320">
    <property type="entry name" value="dfx_rbo"/>
    <property type="match status" value="1"/>
</dbReference>
<dbReference type="InterPro" id="IPR004462">
    <property type="entry name" value="Desulfoferrodoxin_N"/>
</dbReference>
<evidence type="ECO:0000256" key="5">
    <source>
        <dbReference type="ARBA" id="ARBA00014839"/>
    </source>
</evidence>
<comment type="function">
    <text evidence="10">Catalyzes the one-electron reduction of superoxide anion radical to hydrogen peroxide at a nonheme ferrous iron center. Plays a fundamental role in case of oxidative stress via its superoxide detoxification activity.</text>
</comment>
<dbReference type="NCBIfam" id="TIGR00332">
    <property type="entry name" value="neela_ferrous"/>
    <property type="match status" value="1"/>
</dbReference>